<sequence>MLVDLEGMLSRGFKMGNAEIEPLNLSAPQRQ</sequence>
<dbReference type="HOGENOM" id="CLU_3396783_0_0_6"/>
<proteinExistence type="predicted"/>
<evidence type="ECO:0000313" key="1">
    <source>
        <dbReference type="EMBL" id="ABQ99595.1"/>
    </source>
</evidence>
<dbReference type="KEGG" id="hiq:CGSHiGG_02910"/>
<reference evidence="1 2" key="1">
    <citation type="journal article" date="2007" name="Genome Biol.">
        <title>Characterization and modeling of the Haemophilus influenzae core and supragenomes based on the complete genomic sequences of Rd and 12 clinical nontypeable strains.</title>
        <authorList>
            <person name="Hogg J.S."/>
            <person name="Hu F.Z."/>
            <person name="Janto B."/>
            <person name="Boissy R."/>
            <person name="Hayes J."/>
            <person name="Keefe R."/>
            <person name="Post J.C."/>
            <person name="Ehrlich G.D."/>
        </authorList>
    </citation>
    <scope>NUCLEOTIDE SEQUENCE [LARGE SCALE GENOMIC DNA]</scope>
    <source>
        <strain evidence="1 2">PittGG</strain>
    </source>
</reference>
<gene>
    <name evidence="1" type="ordered locus">CGSHiGG_02910</name>
</gene>
<dbReference type="Proteomes" id="UP000001990">
    <property type="component" value="Chromosome"/>
</dbReference>
<protein>
    <submittedName>
        <fullName evidence="1">Uncharacterized protein</fullName>
    </submittedName>
</protein>
<organism evidence="1 2">
    <name type="scientific">Haemophilus influenzae (strain PittGG)</name>
    <dbReference type="NCBI Taxonomy" id="374931"/>
    <lineage>
        <taxon>Bacteria</taxon>
        <taxon>Pseudomonadati</taxon>
        <taxon>Pseudomonadota</taxon>
        <taxon>Gammaproteobacteria</taxon>
        <taxon>Pasteurellales</taxon>
        <taxon>Pasteurellaceae</taxon>
        <taxon>Haemophilus</taxon>
    </lineage>
</organism>
<name>A5UFP0_HAEIG</name>
<evidence type="ECO:0000313" key="2">
    <source>
        <dbReference type="Proteomes" id="UP000001990"/>
    </source>
</evidence>
<accession>A5UFP0</accession>
<dbReference type="AlphaFoldDB" id="A5UFP0"/>
<dbReference type="EMBL" id="CP000672">
    <property type="protein sequence ID" value="ABQ99595.1"/>
    <property type="molecule type" value="Genomic_DNA"/>
</dbReference>